<dbReference type="PROSITE" id="PS00211">
    <property type="entry name" value="ABC_TRANSPORTER_1"/>
    <property type="match status" value="1"/>
</dbReference>
<evidence type="ECO:0000259" key="8">
    <source>
        <dbReference type="PROSITE" id="PS50893"/>
    </source>
</evidence>
<organism evidence="9 10">
    <name type="scientific">Pediococcus claussenii (strain ATCC BAA-344 / DSM 14800 / JCM 18046 / KCTC 3811 / LMG 21948 / P06)</name>
    <dbReference type="NCBI Taxonomy" id="701521"/>
    <lineage>
        <taxon>Bacteria</taxon>
        <taxon>Bacillati</taxon>
        <taxon>Bacillota</taxon>
        <taxon>Bacilli</taxon>
        <taxon>Lactobacillales</taxon>
        <taxon>Lactobacillaceae</taxon>
        <taxon>Pediococcus</taxon>
    </lineage>
</organism>
<dbReference type="PROSITE" id="PS50893">
    <property type="entry name" value="ABC_TRANSPORTER_2"/>
    <property type="match status" value="1"/>
</dbReference>
<feature type="domain" description="ABC transporter" evidence="8">
    <location>
        <begin position="11"/>
        <end position="250"/>
    </location>
</feature>
<dbReference type="Proteomes" id="UP000005444">
    <property type="component" value="Chromosome"/>
</dbReference>
<evidence type="ECO:0000256" key="4">
    <source>
        <dbReference type="ARBA" id="ARBA00022840"/>
    </source>
</evidence>
<dbReference type="InterPro" id="IPR041701">
    <property type="entry name" value="MetN_ABC"/>
</dbReference>
<dbReference type="GO" id="GO:0006865">
    <property type="term" value="P:amino acid transport"/>
    <property type="evidence" value="ECO:0007669"/>
    <property type="project" value="UniProtKB-KW"/>
</dbReference>
<dbReference type="Gene3D" id="3.40.50.300">
    <property type="entry name" value="P-loop containing nucleotide triphosphate hydrolases"/>
    <property type="match status" value="1"/>
</dbReference>
<evidence type="ECO:0000256" key="1">
    <source>
        <dbReference type="ARBA" id="ARBA00022448"/>
    </source>
</evidence>
<dbReference type="HOGENOM" id="CLU_000604_1_3_9"/>
<dbReference type="GO" id="GO:0016887">
    <property type="term" value="F:ATP hydrolysis activity"/>
    <property type="evidence" value="ECO:0007669"/>
    <property type="project" value="InterPro"/>
</dbReference>
<keyword evidence="5" id="KW-1278">Translocase</keyword>
<dbReference type="SUPFAM" id="SSF52540">
    <property type="entry name" value="P-loop containing nucleoside triphosphate hydrolases"/>
    <property type="match status" value="1"/>
</dbReference>
<proteinExistence type="predicted"/>
<evidence type="ECO:0000256" key="7">
    <source>
        <dbReference type="ARBA" id="ARBA00023136"/>
    </source>
</evidence>
<dbReference type="SMART" id="SM00382">
    <property type="entry name" value="AAA"/>
    <property type="match status" value="1"/>
</dbReference>
<dbReference type="KEGG" id="pce:PECL_1526"/>
<name>G8PAF7_PEDCP</name>
<dbReference type="InterPro" id="IPR027417">
    <property type="entry name" value="P-loop_NTPase"/>
</dbReference>
<keyword evidence="4 9" id="KW-0067">ATP-binding</keyword>
<dbReference type="Pfam" id="PF09383">
    <property type="entry name" value="NIL"/>
    <property type="match status" value="1"/>
</dbReference>
<dbReference type="PANTHER" id="PTHR43166:SF30">
    <property type="entry name" value="METHIONINE IMPORT ATP-BINDING PROTEIN METN"/>
    <property type="match status" value="1"/>
</dbReference>
<dbReference type="Pfam" id="PF00005">
    <property type="entry name" value="ABC_tran"/>
    <property type="match status" value="1"/>
</dbReference>
<evidence type="ECO:0000256" key="5">
    <source>
        <dbReference type="ARBA" id="ARBA00022967"/>
    </source>
</evidence>
<dbReference type="RefSeq" id="WP_014215940.1">
    <property type="nucleotide sequence ID" value="NC_016605.1"/>
</dbReference>
<dbReference type="STRING" id="701521.PECL_1526"/>
<protein>
    <submittedName>
        <fullName evidence="9">D-methionine ABC transporter, ATP-binding protein</fullName>
    </submittedName>
</protein>
<dbReference type="InterPro" id="IPR018449">
    <property type="entry name" value="NIL_domain"/>
</dbReference>
<evidence type="ECO:0000313" key="10">
    <source>
        <dbReference type="Proteomes" id="UP000005444"/>
    </source>
</evidence>
<dbReference type="PANTHER" id="PTHR43166">
    <property type="entry name" value="AMINO ACID IMPORT ATP-BINDING PROTEIN"/>
    <property type="match status" value="1"/>
</dbReference>
<dbReference type="CDD" id="cd03258">
    <property type="entry name" value="ABC_MetN_methionine_transporter"/>
    <property type="match status" value="1"/>
</dbReference>
<dbReference type="InterPro" id="IPR017871">
    <property type="entry name" value="ABC_transporter-like_CS"/>
</dbReference>
<accession>G8PAF7</accession>
<evidence type="ECO:0000256" key="2">
    <source>
        <dbReference type="ARBA" id="ARBA00022475"/>
    </source>
</evidence>
<dbReference type="InterPro" id="IPR050086">
    <property type="entry name" value="MetN_ABC_transporter-like"/>
</dbReference>
<dbReference type="AlphaFoldDB" id="G8PAF7"/>
<keyword evidence="6" id="KW-0029">Amino-acid transport</keyword>
<dbReference type="InterPro" id="IPR045865">
    <property type="entry name" value="ACT-like_dom_sf"/>
</dbReference>
<dbReference type="SUPFAM" id="SSF55021">
    <property type="entry name" value="ACT-like"/>
    <property type="match status" value="1"/>
</dbReference>
<dbReference type="EMBL" id="CP003137">
    <property type="protein sequence ID" value="AEV95746.1"/>
    <property type="molecule type" value="Genomic_DNA"/>
</dbReference>
<dbReference type="SMART" id="SM00930">
    <property type="entry name" value="NIL"/>
    <property type="match status" value="1"/>
</dbReference>
<evidence type="ECO:0000256" key="3">
    <source>
        <dbReference type="ARBA" id="ARBA00022741"/>
    </source>
</evidence>
<keyword evidence="1" id="KW-0813">Transport</keyword>
<keyword evidence="2" id="KW-1003">Cell membrane</keyword>
<dbReference type="Gene3D" id="3.30.70.260">
    <property type="match status" value="1"/>
</dbReference>
<dbReference type="GO" id="GO:0005524">
    <property type="term" value="F:ATP binding"/>
    <property type="evidence" value="ECO:0007669"/>
    <property type="project" value="UniProtKB-KW"/>
</dbReference>
<evidence type="ECO:0000256" key="6">
    <source>
        <dbReference type="ARBA" id="ARBA00022970"/>
    </source>
</evidence>
<reference evidence="9 10" key="1">
    <citation type="journal article" date="2012" name="J. Bacteriol.">
        <title>Complete Genome Sequence of the Beer Spoilage Organism Pediococcus claussenii ATCC BAA-344T.</title>
        <authorList>
            <person name="Pittet V."/>
            <person name="Abegunde T."/>
            <person name="Marfleet T."/>
            <person name="Haakensen M."/>
            <person name="Morrow K."/>
            <person name="Jayaprakash T."/>
            <person name="Schroeder K."/>
            <person name="Trost B."/>
            <person name="Byrns S."/>
            <person name="Bergsveinson J."/>
            <person name="Kusalik A."/>
            <person name="Ziola B."/>
        </authorList>
    </citation>
    <scope>NUCLEOTIDE SEQUENCE [LARGE SCALE GENOMIC DNA]</scope>
    <source>
        <strain evidence="9 10">ATCC BAA-344</strain>
    </source>
</reference>
<keyword evidence="7" id="KW-0472">Membrane</keyword>
<evidence type="ECO:0000313" key="9">
    <source>
        <dbReference type="EMBL" id="AEV95746.1"/>
    </source>
</evidence>
<sequence length="360" mass="39698">MSEQIQKDAIIDLKNISVVFHKDEAAIKAVDKVDLQIDRGDIYGIIGYSGAGKSTLVRVINLLQRPTSGQVIVNNESLLDLPAKQLRASRKKIGMIFQHFNLMDSRTVFNNVEYPLLHEKISKVDRQKRVSELLETVGLSTYAKSYPDQLSGGQKQRVAIARALASNPDVLISDEATSALDPKTTDSILKLLKRLKQELNLTIVLITHEMNVIKTICHNVAVIENGSIIEQGPVSKVFTQPKKKLTADFVDTSTNIRSALVRIKNDVQVRNLSGGQKLVQLNFIGNSSKQSLISELARDYHVDANILFANVDQIDGVSVGYMIAVLTGPDEAIEESISVLQQNGVKTSIIDLTKITEEEA</sequence>
<dbReference type="InterPro" id="IPR003439">
    <property type="entry name" value="ABC_transporter-like_ATP-bd"/>
</dbReference>
<dbReference type="InterPro" id="IPR003593">
    <property type="entry name" value="AAA+_ATPase"/>
</dbReference>
<keyword evidence="10" id="KW-1185">Reference proteome</keyword>
<keyword evidence="3" id="KW-0547">Nucleotide-binding</keyword>
<dbReference type="eggNOG" id="COG1135">
    <property type="taxonomic scope" value="Bacteria"/>
</dbReference>
<dbReference type="PATRIC" id="fig|701521.8.peg.1428"/>
<gene>
    <name evidence="9" type="ordered locus">PECL_1526</name>
</gene>